<comment type="caution">
    <text evidence="1">The sequence shown here is derived from an EMBL/GenBank/DDBJ whole genome shotgun (WGS) entry which is preliminary data.</text>
</comment>
<proteinExistence type="predicted"/>
<feature type="non-terminal residue" evidence="1">
    <location>
        <position position="83"/>
    </location>
</feature>
<reference evidence="1" key="1">
    <citation type="journal article" date="2014" name="Front. Microbiol.">
        <title>High frequency of phylogenetically diverse reductive dehalogenase-homologous genes in deep subseafloor sedimentary metagenomes.</title>
        <authorList>
            <person name="Kawai M."/>
            <person name="Futagami T."/>
            <person name="Toyoda A."/>
            <person name="Takaki Y."/>
            <person name="Nishi S."/>
            <person name="Hori S."/>
            <person name="Arai W."/>
            <person name="Tsubouchi T."/>
            <person name="Morono Y."/>
            <person name="Uchiyama I."/>
            <person name="Ito T."/>
            <person name="Fujiyama A."/>
            <person name="Inagaki F."/>
            <person name="Takami H."/>
        </authorList>
    </citation>
    <scope>NUCLEOTIDE SEQUENCE</scope>
    <source>
        <strain evidence="1">Expedition CK06-06</strain>
    </source>
</reference>
<gene>
    <name evidence="1" type="ORF">S12H4_62410</name>
</gene>
<dbReference type="SUPFAM" id="SSF49899">
    <property type="entry name" value="Concanavalin A-like lectins/glucanases"/>
    <property type="match status" value="1"/>
</dbReference>
<name>X1UM41_9ZZZZ</name>
<dbReference type="InterPro" id="IPR013320">
    <property type="entry name" value="ConA-like_dom_sf"/>
</dbReference>
<sequence>SRVYCDGVVDLSDAETWTNLKTTNYRLTVGTCDNFATEYFDGLISELRISNVARNTGWIKTVYSGMKNLNNFYSLGSEESIPP</sequence>
<dbReference type="AlphaFoldDB" id="X1UM41"/>
<accession>X1UM41</accession>
<protein>
    <submittedName>
        <fullName evidence="1">Uncharacterized protein</fullName>
    </submittedName>
</protein>
<feature type="non-terminal residue" evidence="1">
    <location>
        <position position="1"/>
    </location>
</feature>
<dbReference type="Pfam" id="PF13385">
    <property type="entry name" value="Laminin_G_3"/>
    <property type="match status" value="1"/>
</dbReference>
<dbReference type="EMBL" id="BARW01041855">
    <property type="protein sequence ID" value="GAJ18528.1"/>
    <property type="molecule type" value="Genomic_DNA"/>
</dbReference>
<evidence type="ECO:0000313" key="1">
    <source>
        <dbReference type="EMBL" id="GAJ18528.1"/>
    </source>
</evidence>
<dbReference type="Gene3D" id="2.60.120.200">
    <property type="match status" value="1"/>
</dbReference>
<organism evidence="1">
    <name type="scientific">marine sediment metagenome</name>
    <dbReference type="NCBI Taxonomy" id="412755"/>
    <lineage>
        <taxon>unclassified sequences</taxon>
        <taxon>metagenomes</taxon>
        <taxon>ecological metagenomes</taxon>
    </lineage>
</organism>